<reference evidence="4 5" key="1">
    <citation type="submission" date="2014-06" db="EMBL/GenBank/DDBJ databases">
        <authorList>
            <person name="Swart Estienne"/>
        </authorList>
    </citation>
    <scope>NUCLEOTIDE SEQUENCE [LARGE SCALE GENOMIC DNA]</scope>
    <source>
        <strain evidence="4 5">130c</strain>
    </source>
</reference>
<keyword evidence="2" id="KW-0812">Transmembrane</keyword>
<dbReference type="InParanoid" id="A0A078B684"/>
<evidence type="ECO:0000256" key="2">
    <source>
        <dbReference type="SAM" id="Phobius"/>
    </source>
</evidence>
<evidence type="ECO:0000313" key="5">
    <source>
        <dbReference type="Proteomes" id="UP000039865"/>
    </source>
</evidence>
<evidence type="ECO:0000256" key="1">
    <source>
        <dbReference type="SAM" id="MobiDB-lite"/>
    </source>
</evidence>
<keyword evidence="3" id="KW-0732">Signal</keyword>
<keyword evidence="2" id="KW-0472">Membrane</keyword>
<organism evidence="4 5">
    <name type="scientific">Stylonychia lemnae</name>
    <name type="common">Ciliate</name>
    <dbReference type="NCBI Taxonomy" id="5949"/>
    <lineage>
        <taxon>Eukaryota</taxon>
        <taxon>Sar</taxon>
        <taxon>Alveolata</taxon>
        <taxon>Ciliophora</taxon>
        <taxon>Intramacronucleata</taxon>
        <taxon>Spirotrichea</taxon>
        <taxon>Stichotrichia</taxon>
        <taxon>Sporadotrichida</taxon>
        <taxon>Oxytrichidae</taxon>
        <taxon>Stylonychinae</taxon>
        <taxon>Stylonychia</taxon>
    </lineage>
</organism>
<feature type="signal peptide" evidence="3">
    <location>
        <begin position="1"/>
        <end position="16"/>
    </location>
</feature>
<accession>A0A078B684</accession>
<evidence type="ECO:0000256" key="3">
    <source>
        <dbReference type="SAM" id="SignalP"/>
    </source>
</evidence>
<feature type="chain" id="PRO_5001729834" evidence="3">
    <location>
        <begin position="17"/>
        <end position="273"/>
    </location>
</feature>
<name>A0A078B684_STYLE</name>
<proteinExistence type="predicted"/>
<sequence length="273" mass="30378">MLKSITLMALFSVSMAEKHYHHASKTHEHGHKNKTLVPTLNVLDTQPLPSTVDDAKPKQDSQTPSQSSNQFLANDVKSWFDQRKDSCPGIVKCQDCAFSECSCGEPKSTCPSGSLEANEQCFKNNFEAYNQRAFNLGEGEYNFTASDGCLTAVNIAFDLLPGQTEGLQFINKLDKNIDMKIDVPELKTLKLFELTQGTANDISTYKLTQLDDKVIKLNLKPDESKSYYLYDCDKSRTETTTLKLKAERKFGIIGLQAMAGIFLTVVALFTSMA</sequence>
<protein>
    <submittedName>
        <fullName evidence="4">Uncharacterized protein</fullName>
    </submittedName>
</protein>
<dbReference type="AlphaFoldDB" id="A0A078B684"/>
<evidence type="ECO:0000313" key="4">
    <source>
        <dbReference type="EMBL" id="CDW90035.1"/>
    </source>
</evidence>
<dbReference type="EMBL" id="CCKQ01018097">
    <property type="protein sequence ID" value="CDW90035.1"/>
    <property type="molecule type" value="Genomic_DNA"/>
</dbReference>
<feature type="transmembrane region" description="Helical" evidence="2">
    <location>
        <begin position="250"/>
        <end position="270"/>
    </location>
</feature>
<keyword evidence="5" id="KW-1185">Reference proteome</keyword>
<dbReference type="Proteomes" id="UP000039865">
    <property type="component" value="Unassembled WGS sequence"/>
</dbReference>
<gene>
    <name evidence="4" type="primary">Contig17454.g18567</name>
    <name evidence="4" type="ORF">STYLEM_19175</name>
</gene>
<keyword evidence="2" id="KW-1133">Transmembrane helix</keyword>
<feature type="region of interest" description="Disordered" evidence="1">
    <location>
        <begin position="44"/>
        <end position="68"/>
    </location>
</feature>